<dbReference type="PANTHER" id="PTHR14859">
    <property type="entry name" value="CALCOFLUOR WHITE HYPERSENSITIVE PROTEIN PRECURSOR"/>
    <property type="match status" value="1"/>
</dbReference>
<dbReference type="InterPro" id="IPR051916">
    <property type="entry name" value="GPI-anchor_lipid_remodeler"/>
</dbReference>
<dbReference type="SUPFAM" id="SSF56219">
    <property type="entry name" value="DNase I-like"/>
    <property type="match status" value="1"/>
</dbReference>
<evidence type="ECO:0000256" key="2">
    <source>
        <dbReference type="SAM" id="Phobius"/>
    </source>
</evidence>
<evidence type="ECO:0000313" key="4">
    <source>
        <dbReference type="EMBL" id="SMP59222.1"/>
    </source>
</evidence>
<dbReference type="Pfam" id="PF03372">
    <property type="entry name" value="Exo_endo_phos"/>
    <property type="match status" value="1"/>
</dbReference>
<keyword evidence="2" id="KW-0472">Membrane</keyword>
<feature type="domain" description="Endonuclease/exonuclease/phosphatase" evidence="3">
    <location>
        <begin position="116"/>
        <end position="320"/>
    </location>
</feature>
<accession>A0ABY1Q7J9</accession>
<keyword evidence="4" id="KW-0540">Nuclease</keyword>
<protein>
    <submittedName>
        <fullName evidence="4">Uncharacterized conserved protein YafD, endonuclease/exonuclease/phosphatase (EEP) superfamily</fullName>
    </submittedName>
</protein>
<dbReference type="EMBL" id="FXUG01000006">
    <property type="protein sequence ID" value="SMP59222.1"/>
    <property type="molecule type" value="Genomic_DNA"/>
</dbReference>
<evidence type="ECO:0000259" key="3">
    <source>
        <dbReference type="Pfam" id="PF03372"/>
    </source>
</evidence>
<dbReference type="InterPro" id="IPR005135">
    <property type="entry name" value="Endo/exonuclease/phosphatase"/>
</dbReference>
<dbReference type="Gene3D" id="3.60.10.10">
    <property type="entry name" value="Endonuclease/exonuclease/phosphatase"/>
    <property type="match status" value="1"/>
</dbReference>
<keyword evidence="2" id="KW-0812">Transmembrane</keyword>
<keyword evidence="4" id="KW-0378">Hydrolase</keyword>
<organism evidence="4 5">
    <name type="scientific">Neorhodopirellula lusitana</name>
    <dbReference type="NCBI Taxonomy" id="445327"/>
    <lineage>
        <taxon>Bacteria</taxon>
        <taxon>Pseudomonadati</taxon>
        <taxon>Planctomycetota</taxon>
        <taxon>Planctomycetia</taxon>
        <taxon>Pirellulales</taxon>
        <taxon>Pirellulaceae</taxon>
        <taxon>Neorhodopirellula</taxon>
    </lineage>
</organism>
<reference evidence="4 5" key="1">
    <citation type="submission" date="2017-05" db="EMBL/GenBank/DDBJ databases">
        <authorList>
            <person name="Varghese N."/>
            <person name="Submissions S."/>
        </authorList>
    </citation>
    <scope>NUCLEOTIDE SEQUENCE [LARGE SCALE GENOMIC DNA]</scope>
    <source>
        <strain evidence="4 5">DSM 25457</strain>
    </source>
</reference>
<feature type="region of interest" description="Disordered" evidence="1">
    <location>
        <begin position="340"/>
        <end position="386"/>
    </location>
</feature>
<sequence length="386" mass="44107">MIHGIFVLLTALLLVGSLLSLSSHPHWFVRAWDFPRIQIMVVAIAICISHFITKIWVPSPPMVSWVIATITLGLVIWHTCRVLPFTNLTSPQAVSAKLDEGEASNSTARLRILVSNLEMENDSYQDWCKLVRAASPDVVIALEPSQQWVENTESLHPHFPHRILRPQDNWYGMMILSRLPIEKHQIRFLVQDDVPSIDATIRMDNGRKVRVIGVHPRPPEPIRDNDATARDAELVLWGEELKDETEPVLIGGDLNDVAWSQTTRLFLRTSGLLDPRRGRGLFNTFHADHWWMRFPLDHVFHSPHFTVAGIELQPHVGSDHFPILIDLQLEAEEVQEHDLMEQKPGDEEEIETRLERAKVSTETRPKQLSNQTNTVGARRFRPLSVT</sequence>
<name>A0ABY1Q7J9_9BACT</name>
<proteinExistence type="predicted"/>
<gene>
    <name evidence="4" type="ORF">SAMN06265222_106187</name>
</gene>
<dbReference type="PANTHER" id="PTHR14859:SF15">
    <property type="entry name" value="ENDONUCLEASE_EXONUCLEASE_PHOSPHATASE DOMAIN-CONTAINING PROTEIN"/>
    <property type="match status" value="1"/>
</dbReference>
<feature type="compositionally biased region" description="Basic and acidic residues" evidence="1">
    <location>
        <begin position="340"/>
        <end position="365"/>
    </location>
</feature>
<dbReference type="Proteomes" id="UP001158067">
    <property type="component" value="Unassembled WGS sequence"/>
</dbReference>
<feature type="compositionally biased region" description="Polar residues" evidence="1">
    <location>
        <begin position="366"/>
        <end position="375"/>
    </location>
</feature>
<feature type="transmembrane region" description="Helical" evidence="2">
    <location>
        <begin position="36"/>
        <end position="57"/>
    </location>
</feature>
<dbReference type="RefSeq" id="WP_283432932.1">
    <property type="nucleotide sequence ID" value="NZ_FXUG01000006.1"/>
</dbReference>
<dbReference type="InterPro" id="IPR036691">
    <property type="entry name" value="Endo/exonu/phosph_ase_sf"/>
</dbReference>
<evidence type="ECO:0000256" key="1">
    <source>
        <dbReference type="SAM" id="MobiDB-lite"/>
    </source>
</evidence>
<feature type="transmembrane region" description="Helical" evidence="2">
    <location>
        <begin position="62"/>
        <end position="79"/>
    </location>
</feature>
<evidence type="ECO:0000313" key="5">
    <source>
        <dbReference type="Proteomes" id="UP001158067"/>
    </source>
</evidence>
<keyword evidence="2" id="KW-1133">Transmembrane helix</keyword>
<comment type="caution">
    <text evidence="4">The sequence shown here is derived from an EMBL/GenBank/DDBJ whole genome shotgun (WGS) entry which is preliminary data.</text>
</comment>
<keyword evidence="5" id="KW-1185">Reference proteome</keyword>
<dbReference type="GO" id="GO:0004519">
    <property type="term" value="F:endonuclease activity"/>
    <property type="evidence" value="ECO:0007669"/>
    <property type="project" value="UniProtKB-KW"/>
</dbReference>
<keyword evidence="4" id="KW-0255">Endonuclease</keyword>